<dbReference type="InterPro" id="IPR027417">
    <property type="entry name" value="P-loop_NTPase"/>
</dbReference>
<dbReference type="HOGENOM" id="CLU_457607_0_0_2"/>
<proteinExistence type="predicted"/>
<reference evidence="2 3" key="1">
    <citation type="journal article" date="2015" name="Stand. Genomic Sci.">
        <title>Complete genome sequence of and proposal of Thermofilum uzonense sp. nov. a novel hyperthermophilic crenarchaeon and emended description of the genus Thermofilum.</title>
        <authorList>
            <person name="Toshchakov S.V."/>
            <person name="Korzhenkov A.A."/>
            <person name="Samarov N.I."/>
            <person name="Mazunin I.O."/>
            <person name="Mozhey O.I."/>
            <person name="Shmyr I.S."/>
            <person name="Derbikova K.S."/>
            <person name="Taranov E.A."/>
            <person name="Dominova I.N."/>
            <person name="Bonch-Osmolovskaya E.A."/>
            <person name="Patrushev M.V."/>
            <person name="Podosokorskaya O.A."/>
            <person name="Kublanov I.V."/>
        </authorList>
    </citation>
    <scope>NUCLEOTIDE SEQUENCE [LARGE SCALE GENOMIC DNA]</scope>
    <source>
        <strain evidence="2 3">1807-2</strain>
    </source>
</reference>
<dbReference type="OrthoDB" id="377196at2157"/>
<evidence type="ECO:0000259" key="1">
    <source>
        <dbReference type="SMART" id="SM00382"/>
    </source>
</evidence>
<dbReference type="KEGG" id="thf:MA03_02770"/>
<dbReference type="Gene3D" id="3.40.50.300">
    <property type="entry name" value="P-loop containing nucleotide triphosphate hydrolases"/>
    <property type="match status" value="1"/>
</dbReference>
<dbReference type="EMBL" id="CP009961">
    <property type="protein sequence ID" value="AKG38408.1"/>
    <property type="molecule type" value="Genomic_DNA"/>
</dbReference>
<dbReference type="PATRIC" id="fig|1550241.5.peg.572"/>
<dbReference type="InterPro" id="IPR003593">
    <property type="entry name" value="AAA+_ATPase"/>
</dbReference>
<dbReference type="SMART" id="SM00382">
    <property type="entry name" value="AAA"/>
    <property type="match status" value="1"/>
</dbReference>
<organism evidence="2 3">
    <name type="scientific">Infirmifilum uzonense</name>
    <dbReference type="NCBI Taxonomy" id="1550241"/>
    <lineage>
        <taxon>Archaea</taxon>
        <taxon>Thermoproteota</taxon>
        <taxon>Thermoprotei</taxon>
        <taxon>Thermofilales</taxon>
        <taxon>Thermofilaceae</taxon>
        <taxon>Infirmifilum</taxon>
    </lineage>
</organism>
<sequence>MSQPDYFEEIRALYEKFRKLESSTIRLILDRWSDRRPLELTIDLMQDVLTNFSRLKETSDAVIRYLKDRDWRGAIISIVGEYGSGKTQLGQILLRRIEEEGIFSRIITISPLRDMKGVMLEALEASPAEGPAVLIIDEVDQLLGELNKGSRRMIEDLADTIRGITEGGHGYPPMGSVVMLLSKRAREALRSDKALGSRLMDRSKELSLSMSEDEREKASKEALNKIIALWMAYYEHDDEMRYAIRSSLDRVYPFMERVASELSRTREIGGIVKGLTELSSRIIENLGRSEQMGRIEEGNFAESLLRRFLSSEMRSIQLNVRIGDITRDYIAIFSDEPLSAPGARTDAHFDVWTYDASKGVKGGVLTTKVGVEIKYGKYWIERKDQLSKIMNAYPLLLISIAEMDPDEITDVKVEMGRRFDIVDINPDMFRMIQVLRDDAVMRFLRDWTTLERDLKEALEELMRGSVKVKEEASEQDILMEASASLLSSVFRELKKAKTSKRYDTLSKLIARSIEGVFSKYGERPPSIQDTVIYRIVRILEREGIGRMSQSGKSFSLDKDCRLKIEEIESDLERRRRIERIIFDVLSRPAGVQALEL</sequence>
<keyword evidence="3" id="KW-1185">Reference proteome</keyword>
<evidence type="ECO:0000313" key="2">
    <source>
        <dbReference type="EMBL" id="AKG38408.1"/>
    </source>
</evidence>
<dbReference type="RefSeq" id="WP_052883811.1">
    <property type="nucleotide sequence ID" value="NZ_CP009961.1"/>
</dbReference>
<dbReference type="SUPFAM" id="SSF52540">
    <property type="entry name" value="P-loop containing nucleoside triphosphate hydrolases"/>
    <property type="match status" value="1"/>
</dbReference>
<gene>
    <name evidence="2" type="ORF">MA03_02770</name>
</gene>
<dbReference type="Proteomes" id="UP000067434">
    <property type="component" value="Chromosome"/>
</dbReference>
<accession>A0A0F7FGV7</accession>
<dbReference type="GeneID" id="25401119"/>
<evidence type="ECO:0000313" key="3">
    <source>
        <dbReference type="Proteomes" id="UP000067434"/>
    </source>
</evidence>
<feature type="domain" description="AAA+ ATPase" evidence="1">
    <location>
        <begin position="72"/>
        <end position="201"/>
    </location>
</feature>
<name>A0A0F7FGV7_9CREN</name>
<protein>
    <recommendedName>
        <fullName evidence="1">AAA+ ATPase domain-containing protein</fullName>
    </recommendedName>
</protein>
<dbReference type="AlphaFoldDB" id="A0A0F7FGV7"/>